<sequence>MTDRYNERLFKYFEGLLDLWFPSNIPQKASNTQMKLVSEGIRIISWEAYGNRGKYCTQKLASVISPFIARIWAWASLMDPKRYAHDIQRNLTLDIIRLVGSFATSPDLCTKMHATPDLIETVAYIWAGRDNSTKFTPDLRLRHFLQSSYGSEIMIHASLTIRRLPSLRSVRDPRPLRSKNSSMLSVAQIISSRCILVTLTRL</sequence>
<name>A0A6A4GSP5_9AGAR</name>
<evidence type="ECO:0000313" key="2">
    <source>
        <dbReference type="Proteomes" id="UP000799118"/>
    </source>
</evidence>
<dbReference type="AlphaFoldDB" id="A0A6A4GSP5"/>
<dbReference type="Proteomes" id="UP000799118">
    <property type="component" value="Unassembled WGS sequence"/>
</dbReference>
<dbReference type="EMBL" id="ML769744">
    <property type="protein sequence ID" value="KAE9388423.1"/>
    <property type="molecule type" value="Genomic_DNA"/>
</dbReference>
<gene>
    <name evidence="1" type="ORF">BT96DRAFT_435928</name>
</gene>
<accession>A0A6A4GSP5</accession>
<protein>
    <submittedName>
        <fullName evidence="1">Uncharacterized protein</fullName>
    </submittedName>
</protein>
<keyword evidence="2" id="KW-1185">Reference proteome</keyword>
<evidence type="ECO:0000313" key="1">
    <source>
        <dbReference type="EMBL" id="KAE9388423.1"/>
    </source>
</evidence>
<organism evidence="1 2">
    <name type="scientific">Gymnopus androsaceus JB14</name>
    <dbReference type="NCBI Taxonomy" id="1447944"/>
    <lineage>
        <taxon>Eukaryota</taxon>
        <taxon>Fungi</taxon>
        <taxon>Dikarya</taxon>
        <taxon>Basidiomycota</taxon>
        <taxon>Agaricomycotina</taxon>
        <taxon>Agaricomycetes</taxon>
        <taxon>Agaricomycetidae</taxon>
        <taxon>Agaricales</taxon>
        <taxon>Marasmiineae</taxon>
        <taxon>Omphalotaceae</taxon>
        <taxon>Gymnopus</taxon>
    </lineage>
</organism>
<proteinExistence type="predicted"/>
<reference evidence="1" key="1">
    <citation type="journal article" date="2019" name="Environ. Microbiol.">
        <title>Fungal ecological strategies reflected in gene transcription - a case study of two litter decomposers.</title>
        <authorList>
            <person name="Barbi F."/>
            <person name="Kohler A."/>
            <person name="Barry K."/>
            <person name="Baskaran P."/>
            <person name="Daum C."/>
            <person name="Fauchery L."/>
            <person name="Ihrmark K."/>
            <person name="Kuo A."/>
            <person name="LaButti K."/>
            <person name="Lipzen A."/>
            <person name="Morin E."/>
            <person name="Grigoriev I.V."/>
            <person name="Henrissat B."/>
            <person name="Lindahl B."/>
            <person name="Martin F."/>
        </authorList>
    </citation>
    <scope>NUCLEOTIDE SEQUENCE</scope>
    <source>
        <strain evidence="1">JB14</strain>
    </source>
</reference>